<reference evidence="2" key="1">
    <citation type="submission" date="2016-11" db="UniProtKB">
        <authorList>
            <consortium name="WormBaseParasite"/>
        </authorList>
    </citation>
    <scope>IDENTIFICATION</scope>
</reference>
<proteinExistence type="predicted"/>
<evidence type="ECO:0000313" key="1">
    <source>
        <dbReference type="Proteomes" id="UP000095287"/>
    </source>
</evidence>
<dbReference type="Proteomes" id="UP000095287">
    <property type="component" value="Unplaced"/>
</dbReference>
<sequence>MAGTHLSAYLVPKYNMGNHRLECDWDGCSIDLPSVPPSHLSLHADTAIYADLSRTSANEVRNRKSLELLEDSPL</sequence>
<organism evidence="1 2">
    <name type="scientific">Steinernema glaseri</name>
    <dbReference type="NCBI Taxonomy" id="37863"/>
    <lineage>
        <taxon>Eukaryota</taxon>
        <taxon>Metazoa</taxon>
        <taxon>Ecdysozoa</taxon>
        <taxon>Nematoda</taxon>
        <taxon>Chromadorea</taxon>
        <taxon>Rhabditida</taxon>
        <taxon>Tylenchina</taxon>
        <taxon>Panagrolaimomorpha</taxon>
        <taxon>Strongyloidoidea</taxon>
        <taxon>Steinernematidae</taxon>
        <taxon>Steinernema</taxon>
    </lineage>
</organism>
<accession>A0A1I8A5Z3</accession>
<protein>
    <submittedName>
        <fullName evidence="2">Uncharacterized protein</fullName>
    </submittedName>
</protein>
<keyword evidence="1" id="KW-1185">Reference proteome</keyword>
<evidence type="ECO:0000313" key="2">
    <source>
        <dbReference type="WBParaSite" id="L893_g32926.t1"/>
    </source>
</evidence>
<dbReference type="WBParaSite" id="L893_g32926.t1">
    <property type="protein sequence ID" value="L893_g32926.t1"/>
    <property type="gene ID" value="L893_g32926"/>
</dbReference>
<dbReference type="AlphaFoldDB" id="A0A1I8A5Z3"/>
<name>A0A1I8A5Z3_9BILA</name>